<keyword evidence="10" id="KW-1185">Reference proteome</keyword>
<dbReference type="InterPro" id="IPR042206">
    <property type="entry name" value="CRISPR-assoc_Cas1_C"/>
</dbReference>
<proteinExistence type="inferred from homology"/>
<accession>A0A9W6UK25</accession>
<dbReference type="Gene3D" id="3.100.10.20">
    <property type="entry name" value="CRISPR-associated endonuclease Cas1, N-terminal domain"/>
    <property type="match status" value="1"/>
</dbReference>
<feature type="binding site" evidence="8">
    <location>
        <position position="220"/>
    </location>
    <ligand>
        <name>Mn(2+)</name>
        <dbReference type="ChEBI" id="CHEBI:29035"/>
    </ligand>
</feature>
<comment type="cofactor">
    <cofactor evidence="8">
        <name>Mg(2+)</name>
        <dbReference type="ChEBI" id="CHEBI:18420"/>
    </cofactor>
    <cofactor evidence="8">
        <name>Mn(2+)</name>
        <dbReference type="ChEBI" id="CHEBI:29035"/>
    </cofactor>
</comment>
<comment type="similarity">
    <text evidence="8">Belongs to the CRISPR-associated endonuclease Cas1 family.</text>
</comment>
<dbReference type="Proteomes" id="UP001165092">
    <property type="component" value="Unassembled WGS sequence"/>
</dbReference>
<dbReference type="GO" id="GO:0016787">
    <property type="term" value="F:hydrolase activity"/>
    <property type="evidence" value="ECO:0007669"/>
    <property type="project" value="UniProtKB-KW"/>
</dbReference>
<keyword evidence="3 8" id="KW-0255">Endonuclease</keyword>
<evidence type="ECO:0000256" key="1">
    <source>
        <dbReference type="ARBA" id="ARBA00022722"/>
    </source>
</evidence>
<dbReference type="InterPro" id="IPR019851">
    <property type="entry name" value="CRISPR-assoc_Cas1_ECOLI"/>
</dbReference>
<dbReference type="Pfam" id="PF01867">
    <property type="entry name" value="Cas_Cas1"/>
    <property type="match status" value="1"/>
</dbReference>
<dbReference type="GO" id="GO:0051607">
    <property type="term" value="P:defense response to virus"/>
    <property type="evidence" value="ECO:0007669"/>
    <property type="project" value="UniProtKB-UniRule"/>
</dbReference>
<dbReference type="InterPro" id="IPR002729">
    <property type="entry name" value="CRISPR-assoc_Cas1"/>
</dbReference>
<gene>
    <name evidence="9" type="primary">cas1-2</name>
    <name evidence="8" type="synonym">cas1</name>
    <name evidence="9" type="ORF">Nans01_30010</name>
</gene>
<dbReference type="GO" id="GO:0003677">
    <property type="term" value="F:DNA binding"/>
    <property type="evidence" value="ECO:0007669"/>
    <property type="project" value="UniProtKB-KW"/>
</dbReference>
<protein>
    <recommendedName>
        <fullName evidence="8">CRISPR-associated endonuclease Cas1</fullName>
        <ecNumber evidence="8">3.1.-.-</ecNumber>
    </recommendedName>
</protein>
<dbReference type="InterPro" id="IPR050646">
    <property type="entry name" value="Cas1"/>
</dbReference>
<dbReference type="GO" id="GO:0004520">
    <property type="term" value="F:DNA endonuclease activity"/>
    <property type="evidence" value="ECO:0007669"/>
    <property type="project" value="InterPro"/>
</dbReference>
<comment type="function">
    <text evidence="8">CRISPR (clustered regularly interspaced short palindromic repeat), is an adaptive immune system that provides protection against mobile genetic elements (viruses, transposable elements and conjugative plasmids). CRISPR clusters contain spacers, sequences complementary to antecedent mobile elements, and target invading nucleic acids. CRISPR clusters are transcribed and processed into CRISPR RNA (crRNA). Acts as a dsDNA endonuclease. Involved in the integration of spacer DNA into the CRISPR cassette.</text>
</comment>
<dbReference type="InterPro" id="IPR042211">
    <property type="entry name" value="CRISPR-assoc_Cas1_N"/>
</dbReference>
<dbReference type="GO" id="GO:0046872">
    <property type="term" value="F:metal ion binding"/>
    <property type="evidence" value="ECO:0007669"/>
    <property type="project" value="UniProtKB-UniRule"/>
</dbReference>
<keyword evidence="6 8" id="KW-0051">Antiviral defense</keyword>
<comment type="caution">
    <text evidence="9">The sequence shown here is derived from an EMBL/GenBank/DDBJ whole genome shotgun (WGS) entry which is preliminary data.</text>
</comment>
<dbReference type="GO" id="GO:0043571">
    <property type="term" value="P:maintenance of CRISPR repeat elements"/>
    <property type="evidence" value="ECO:0007669"/>
    <property type="project" value="UniProtKB-UniRule"/>
</dbReference>
<dbReference type="EMBL" id="BSQG01000004">
    <property type="protein sequence ID" value="GLU48650.1"/>
    <property type="molecule type" value="Genomic_DNA"/>
</dbReference>
<reference evidence="9" key="1">
    <citation type="submission" date="2023-02" db="EMBL/GenBank/DDBJ databases">
        <title>Nocardiopsis ansamitocini NBRC 112285.</title>
        <authorList>
            <person name="Ichikawa N."/>
            <person name="Sato H."/>
            <person name="Tonouchi N."/>
        </authorList>
    </citation>
    <scope>NUCLEOTIDE SEQUENCE</scope>
    <source>
        <strain evidence="9">NBRC 112285</strain>
    </source>
</reference>
<comment type="subunit">
    <text evidence="8">Homodimer, forms a heterotetramer with a Cas2 homodimer.</text>
</comment>
<evidence type="ECO:0000256" key="3">
    <source>
        <dbReference type="ARBA" id="ARBA00022759"/>
    </source>
</evidence>
<keyword evidence="5 8" id="KW-0460">Magnesium</keyword>
<dbReference type="PANTHER" id="PTHR34353">
    <property type="entry name" value="CRISPR-ASSOCIATED ENDONUCLEASE CAS1 1"/>
    <property type="match status" value="1"/>
</dbReference>
<evidence type="ECO:0000256" key="8">
    <source>
        <dbReference type="HAMAP-Rule" id="MF_01470"/>
    </source>
</evidence>
<dbReference type="EC" id="3.1.-.-" evidence="8"/>
<evidence type="ECO:0000256" key="4">
    <source>
        <dbReference type="ARBA" id="ARBA00022801"/>
    </source>
</evidence>
<dbReference type="NCBIfam" id="TIGR00287">
    <property type="entry name" value="cas1"/>
    <property type="match status" value="1"/>
</dbReference>
<evidence type="ECO:0000313" key="9">
    <source>
        <dbReference type="EMBL" id="GLU48650.1"/>
    </source>
</evidence>
<feature type="binding site" evidence="8">
    <location>
        <position position="233"/>
    </location>
    <ligand>
        <name>Mn(2+)</name>
        <dbReference type="ChEBI" id="CHEBI:29035"/>
    </ligand>
</feature>
<keyword evidence="8" id="KW-0464">Manganese</keyword>
<dbReference type="PANTHER" id="PTHR34353:SF3">
    <property type="entry name" value="CRISPR-ASSOCIATED ENDONUCLEASE CAS1"/>
    <property type="match status" value="1"/>
</dbReference>
<dbReference type="HAMAP" id="MF_01470">
    <property type="entry name" value="Cas1"/>
    <property type="match status" value="1"/>
</dbReference>
<evidence type="ECO:0000256" key="7">
    <source>
        <dbReference type="ARBA" id="ARBA00023125"/>
    </source>
</evidence>
<evidence type="ECO:0000256" key="5">
    <source>
        <dbReference type="ARBA" id="ARBA00022842"/>
    </source>
</evidence>
<evidence type="ECO:0000313" key="10">
    <source>
        <dbReference type="Proteomes" id="UP001165092"/>
    </source>
</evidence>
<keyword evidence="7 8" id="KW-0238">DNA-binding</keyword>
<feature type="binding site" evidence="8">
    <location>
        <position position="153"/>
    </location>
    <ligand>
        <name>Mn(2+)</name>
        <dbReference type="ChEBI" id="CHEBI:29035"/>
    </ligand>
</feature>
<dbReference type="RefSeq" id="WP_285760114.1">
    <property type="nucleotide sequence ID" value="NZ_BSQG01000004.1"/>
</dbReference>
<keyword evidence="2 8" id="KW-0479">Metal-binding</keyword>
<dbReference type="AlphaFoldDB" id="A0A9W6UK25"/>
<evidence type="ECO:0000256" key="6">
    <source>
        <dbReference type="ARBA" id="ARBA00023118"/>
    </source>
</evidence>
<keyword evidence="1 8" id="KW-0540">Nuclease</keyword>
<sequence length="316" mass="35440">MVRRLPKTLGAPSVIALPRVIDRLSFLYLDTVKIQADRNGVCAMVEFDGETERVYLPSAGIACILLGPGTSTTHEAISKLTRDGTTIIYVGDAGVRCYSAFLNDSTTTRLLDRQIEIVSDPQRHLDAARRLYGMRYDEPLPEELTLDRLRGLEGRRMKALYRTLAQQHKIPSFKRSYDPNDWESQDPVNMALTCANMTLYAMATAVLLSLGASPAIGILHHGQQRAFALDIADLYKAKVSAPLAFSLHKSLHPDRQVRHRMREDFRLLNLIPSMVENVYKVLDLPHKKQSEPADIVNLWDPDGAVPSGVNYSKVDW</sequence>
<organism evidence="9 10">
    <name type="scientific">Nocardiopsis ansamitocini</name>
    <dbReference type="NCBI Taxonomy" id="1670832"/>
    <lineage>
        <taxon>Bacteria</taxon>
        <taxon>Bacillati</taxon>
        <taxon>Actinomycetota</taxon>
        <taxon>Actinomycetes</taxon>
        <taxon>Streptosporangiales</taxon>
        <taxon>Nocardiopsidaceae</taxon>
        <taxon>Nocardiopsis</taxon>
    </lineage>
</organism>
<dbReference type="NCBIfam" id="TIGR03638">
    <property type="entry name" value="cas1_ECOLI"/>
    <property type="match status" value="1"/>
</dbReference>
<dbReference type="Gene3D" id="1.20.120.920">
    <property type="entry name" value="CRISPR-associated endonuclease Cas1, C-terminal domain"/>
    <property type="match status" value="1"/>
</dbReference>
<keyword evidence="4 8" id="KW-0378">Hydrolase</keyword>
<name>A0A9W6UK25_9ACTN</name>
<evidence type="ECO:0000256" key="2">
    <source>
        <dbReference type="ARBA" id="ARBA00022723"/>
    </source>
</evidence>